<dbReference type="AlphaFoldDB" id="A0A498R6A0"/>
<keyword evidence="2" id="KW-1185">Reference proteome</keyword>
<accession>A0A498R6A0</accession>
<dbReference type="Proteomes" id="UP000277811">
    <property type="component" value="Unassembled WGS sequence"/>
</dbReference>
<protein>
    <recommendedName>
        <fullName evidence="3">SAP domain-containing protein</fullName>
    </recommendedName>
</protein>
<gene>
    <name evidence="1" type="ORF">LUCI_1945</name>
</gene>
<dbReference type="RefSeq" id="WP_122627656.1">
    <property type="nucleotide sequence ID" value="NZ_UPPP01000067.1"/>
</dbReference>
<dbReference type="EMBL" id="UPPP01000067">
    <property type="protein sequence ID" value="VBB06709.1"/>
    <property type="molecule type" value="Genomic_DNA"/>
</dbReference>
<dbReference type="OrthoDB" id="1687780at2"/>
<name>A0A498R6A0_9FIRM</name>
<sequence>MNLAEVKEKAKKVGINVKKMKKAEIIQAIQAKENNIPCFGTATDYCDQEECLWRKDCLGLK</sequence>
<proteinExistence type="predicted"/>
<reference evidence="1 2" key="1">
    <citation type="submission" date="2018-06" db="EMBL/GenBank/DDBJ databases">
        <authorList>
            <person name="Strepis N."/>
        </authorList>
    </citation>
    <scope>NUCLEOTIDE SEQUENCE [LARGE SCALE GENOMIC DNA]</scope>
    <source>
        <strain evidence="1">LUCI</strain>
    </source>
</reference>
<evidence type="ECO:0000313" key="1">
    <source>
        <dbReference type="EMBL" id="VBB06709.1"/>
    </source>
</evidence>
<organism evidence="1 2">
    <name type="scientific">Lucifera butyrica</name>
    <dbReference type="NCBI Taxonomy" id="1351585"/>
    <lineage>
        <taxon>Bacteria</taxon>
        <taxon>Bacillati</taxon>
        <taxon>Bacillota</taxon>
        <taxon>Negativicutes</taxon>
        <taxon>Veillonellales</taxon>
        <taxon>Veillonellaceae</taxon>
        <taxon>Lucifera</taxon>
    </lineage>
</organism>
<evidence type="ECO:0008006" key="3">
    <source>
        <dbReference type="Google" id="ProtNLM"/>
    </source>
</evidence>
<evidence type="ECO:0000313" key="2">
    <source>
        <dbReference type="Proteomes" id="UP000277811"/>
    </source>
</evidence>